<reference evidence="5 6" key="1">
    <citation type="submission" date="2024-06" db="EMBL/GenBank/DDBJ databases">
        <title>Genomic Encyclopedia of Type Strains, Phase IV (KMG-IV): sequencing the most valuable type-strain genomes for metagenomic binning, comparative biology and taxonomic classification.</title>
        <authorList>
            <person name="Goeker M."/>
        </authorList>
    </citation>
    <scope>NUCLEOTIDE SEQUENCE [LARGE SCALE GENOMIC DNA]</scope>
    <source>
        <strain evidence="5 6">DSM 100124</strain>
    </source>
</reference>
<dbReference type="Proteomes" id="UP001549097">
    <property type="component" value="Unassembled WGS sequence"/>
</dbReference>
<gene>
    <name evidence="5" type="ORF">ABID52_000555</name>
</gene>
<keyword evidence="6" id="KW-1185">Reference proteome</keyword>
<evidence type="ECO:0000256" key="3">
    <source>
        <dbReference type="ARBA" id="ARBA00023163"/>
    </source>
</evidence>
<dbReference type="PROSITE" id="PS00622">
    <property type="entry name" value="HTH_LUXR_1"/>
    <property type="match status" value="1"/>
</dbReference>
<dbReference type="SMART" id="SM00421">
    <property type="entry name" value="HTH_LUXR"/>
    <property type="match status" value="1"/>
</dbReference>
<evidence type="ECO:0000313" key="6">
    <source>
        <dbReference type="Proteomes" id="UP001549097"/>
    </source>
</evidence>
<dbReference type="PRINTS" id="PR00038">
    <property type="entry name" value="HTHLUXR"/>
</dbReference>
<keyword evidence="3" id="KW-0804">Transcription</keyword>
<dbReference type="RefSeq" id="WP_198768425.1">
    <property type="nucleotide sequence ID" value="NZ_JAEACF010000001.1"/>
</dbReference>
<dbReference type="PANTHER" id="PTHR43214">
    <property type="entry name" value="TWO-COMPONENT RESPONSE REGULATOR"/>
    <property type="match status" value="1"/>
</dbReference>
<dbReference type="CDD" id="cd06170">
    <property type="entry name" value="LuxR_C_like"/>
    <property type="match status" value="1"/>
</dbReference>
<dbReference type="InterPro" id="IPR016032">
    <property type="entry name" value="Sig_transdc_resp-reg_C-effctor"/>
</dbReference>
<keyword evidence="1" id="KW-0805">Transcription regulation</keyword>
<accession>A0ABV2LEF0</accession>
<organism evidence="5 6">
    <name type="scientific">Fictibacillus halophilus</name>
    <dbReference type="NCBI Taxonomy" id="1610490"/>
    <lineage>
        <taxon>Bacteria</taxon>
        <taxon>Bacillati</taxon>
        <taxon>Bacillota</taxon>
        <taxon>Bacilli</taxon>
        <taxon>Bacillales</taxon>
        <taxon>Fictibacillaceae</taxon>
        <taxon>Fictibacillus</taxon>
    </lineage>
</organism>
<dbReference type="InterPro" id="IPR039420">
    <property type="entry name" value="WalR-like"/>
</dbReference>
<dbReference type="Gene3D" id="3.40.50.2300">
    <property type="match status" value="1"/>
</dbReference>
<keyword evidence="2" id="KW-0238">DNA-binding</keyword>
<sequence>MNIVIIHQLPIIQNELRLYITQKLPFSNISCYNSFSNCNIDVFNKKDILIMNIEEKNFKLLSDMKMLQYRGVRVIAWLQSNHELTIRYYLKGRFIGYFLNEINYTVISNSLQNITNDIPYLQPNLASVLLNEYINYEEECEIKPNPSLSKRELEVLKLIATGFNNEKVAETLFLSESTVKNHVSSILRKLDVPDRTSAVIKALKNKWIMLQL</sequence>
<proteinExistence type="predicted"/>
<dbReference type="EMBL" id="JBEPMP010000001">
    <property type="protein sequence ID" value="MET3726974.1"/>
    <property type="molecule type" value="Genomic_DNA"/>
</dbReference>
<dbReference type="PANTHER" id="PTHR43214:SF43">
    <property type="entry name" value="TWO-COMPONENT RESPONSE REGULATOR"/>
    <property type="match status" value="1"/>
</dbReference>
<evidence type="ECO:0000256" key="2">
    <source>
        <dbReference type="ARBA" id="ARBA00023125"/>
    </source>
</evidence>
<feature type="domain" description="HTH luxR-type" evidence="4">
    <location>
        <begin position="141"/>
        <end position="206"/>
    </location>
</feature>
<name>A0ABV2LEF0_9BACL</name>
<evidence type="ECO:0000256" key="1">
    <source>
        <dbReference type="ARBA" id="ARBA00023015"/>
    </source>
</evidence>
<dbReference type="SUPFAM" id="SSF46894">
    <property type="entry name" value="C-terminal effector domain of the bipartite response regulators"/>
    <property type="match status" value="1"/>
</dbReference>
<dbReference type="InterPro" id="IPR000792">
    <property type="entry name" value="Tscrpt_reg_LuxR_C"/>
</dbReference>
<dbReference type="PROSITE" id="PS50043">
    <property type="entry name" value="HTH_LUXR_2"/>
    <property type="match status" value="1"/>
</dbReference>
<protein>
    <submittedName>
        <fullName evidence="5">Two-component system response regulator DegU</fullName>
    </submittedName>
</protein>
<evidence type="ECO:0000313" key="5">
    <source>
        <dbReference type="EMBL" id="MET3726974.1"/>
    </source>
</evidence>
<evidence type="ECO:0000259" key="4">
    <source>
        <dbReference type="PROSITE" id="PS50043"/>
    </source>
</evidence>
<dbReference type="Pfam" id="PF00196">
    <property type="entry name" value="GerE"/>
    <property type="match status" value="1"/>
</dbReference>
<comment type="caution">
    <text evidence="5">The sequence shown here is derived from an EMBL/GenBank/DDBJ whole genome shotgun (WGS) entry which is preliminary data.</text>
</comment>